<gene>
    <name evidence="1" type="ORF">ACHHYP_03817</name>
</gene>
<dbReference type="Proteomes" id="UP000243579">
    <property type="component" value="Unassembled WGS sequence"/>
</dbReference>
<keyword evidence="2" id="KW-1185">Reference proteome</keyword>
<proteinExistence type="predicted"/>
<organism evidence="1 2">
    <name type="scientific">Achlya hypogyna</name>
    <name type="common">Oomycete</name>
    <name type="synonym">Protoachlya hypogyna</name>
    <dbReference type="NCBI Taxonomy" id="1202772"/>
    <lineage>
        <taxon>Eukaryota</taxon>
        <taxon>Sar</taxon>
        <taxon>Stramenopiles</taxon>
        <taxon>Oomycota</taxon>
        <taxon>Saprolegniomycetes</taxon>
        <taxon>Saprolegniales</taxon>
        <taxon>Achlyaceae</taxon>
        <taxon>Achlya</taxon>
    </lineage>
</organism>
<dbReference type="AlphaFoldDB" id="A0A1V9Z2T8"/>
<protein>
    <recommendedName>
        <fullName evidence="3">BED-type domain-containing protein</fullName>
    </recommendedName>
</protein>
<evidence type="ECO:0000313" key="2">
    <source>
        <dbReference type="Proteomes" id="UP000243579"/>
    </source>
</evidence>
<reference evidence="1 2" key="1">
    <citation type="journal article" date="2014" name="Genome Biol. Evol.">
        <title>The secreted proteins of Achlya hypogyna and Thraustotheca clavata identify the ancestral oomycete secretome and reveal gene acquisitions by horizontal gene transfer.</title>
        <authorList>
            <person name="Misner I."/>
            <person name="Blouin N."/>
            <person name="Leonard G."/>
            <person name="Richards T.A."/>
            <person name="Lane C.E."/>
        </authorList>
    </citation>
    <scope>NUCLEOTIDE SEQUENCE [LARGE SCALE GENOMIC DNA]</scope>
    <source>
        <strain evidence="1 2">ATCC 48635</strain>
    </source>
</reference>
<name>A0A1V9Z2T8_ACHHY</name>
<dbReference type="EMBL" id="JNBR01000466">
    <property type="protein sequence ID" value="OQR92324.1"/>
    <property type="molecule type" value="Genomic_DNA"/>
</dbReference>
<accession>A0A1V9Z2T8</accession>
<evidence type="ECO:0000313" key="1">
    <source>
        <dbReference type="EMBL" id="OQR92324.1"/>
    </source>
</evidence>
<dbReference type="OrthoDB" id="75966at2759"/>
<comment type="caution">
    <text evidence="1">The sequence shown here is derived from an EMBL/GenBank/DDBJ whole genome shotgun (WGS) entry which is preliminary data.</text>
</comment>
<evidence type="ECO:0008006" key="3">
    <source>
        <dbReference type="Google" id="ProtNLM"/>
    </source>
</evidence>
<sequence>MRLGRKRGAVYDHYFLSSERGHIKRFKCKHCHKETSQNRKRMEGHLEECPTLLAAAETPAAALPTPARDLPTLQPGRKRGAIYEHFSLSAETLKGKRFKCVHCGKETSQNKMRMEHHLLDECREASVAVKEAFARTASADATEVKVPPRINASEFNDFEDKMVLALVTGNVPWSFVENPFYQAALRHLQPAAPPLTAAYIESTVVPRLEHALDEATRAFVISARFLTIVVDACADEYTNIILVNEDGVAKLLSRASPGTDGALAMANVRSFLSSQAVPPPAIVNVCDGAGWTLERKRLGPMYEVSLSGGCLGLLSMLFLKDLLQTVPSVLVAITSASRFVTSVLQSPTLLAAAQLKSFARAPARVDGPSGSAWVPLGIELKRALRLSQLLVATRDVPERPASEAVATADALLAPFHCLALLTELRGTSSGQCLAAWVWALGTVLLSPSTSETDKRAFADAFTARFEGTSERHWLAALVLDPRVHGAGLSPKGRRVAEAVVLELASTLHPSLDTAAFLSGLASYMDKTGEFADPLHWEPCYVRSPSAFWHRFQDFAELSAVAKLVCGYAPVAASLERHWLRAALPAPPGVAFSSLERLRFAHAPREDVPAALARFQVVVDVHNELPTSLVFSAPTPPVANDGIVTTSSSTTVAAVLAAVPSLQPLPNPTTALSLTYFDLSAAAQDNIRDAIMTFSTT</sequence>